<evidence type="ECO:0000259" key="1">
    <source>
        <dbReference type="Pfam" id="PF13847"/>
    </source>
</evidence>
<dbReference type="Proteomes" id="UP001467690">
    <property type="component" value="Unassembled WGS sequence"/>
</dbReference>
<comment type="caution">
    <text evidence="2">The sequence shown here is derived from an EMBL/GenBank/DDBJ whole genome shotgun (WGS) entry which is preliminary data.</text>
</comment>
<sequence length="208" mass="23320">MTSAAKFWDRIANKYAKSPIANEEAYQHKLHKTQSYLNKNMQLLEIGCGTGSTALQHAPFVKHLRAVDFSEKMIEIAKQKGEQAQINNVTFAVSTAQAELAGAQEYDMILALSILHLLPNRQAVIQQAYQRLKPGGLFVTSTACLRDGFVFLMPILKIGRLLKLLPYVEMFTGTTLINEFKGAGFEIEYQWTPGKRQATFVIAKKPEI</sequence>
<keyword evidence="2" id="KW-0808">Transferase</keyword>
<proteinExistence type="predicted"/>
<dbReference type="SUPFAM" id="SSF53335">
    <property type="entry name" value="S-adenosyl-L-methionine-dependent methyltransferases"/>
    <property type="match status" value="1"/>
</dbReference>
<dbReference type="InterPro" id="IPR029063">
    <property type="entry name" value="SAM-dependent_MTases_sf"/>
</dbReference>
<accession>A0ABV1RE63</accession>
<dbReference type="Gene3D" id="3.40.50.150">
    <property type="entry name" value="Vaccinia Virus protein VP39"/>
    <property type="match status" value="1"/>
</dbReference>
<keyword evidence="2" id="KW-0489">Methyltransferase</keyword>
<evidence type="ECO:0000313" key="2">
    <source>
        <dbReference type="EMBL" id="MER2491213.1"/>
    </source>
</evidence>
<dbReference type="PANTHER" id="PTHR43861">
    <property type="entry name" value="TRANS-ACONITATE 2-METHYLTRANSFERASE-RELATED"/>
    <property type="match status" value="1"/>
</dbReference>
<dbReference type="RefSeq" id="WP_143871544.1">
    <property type="nucleotide sequence ID" value="NZ_CP041660.1"/>
</dbReference>
<feature type="domain" description="Methyltransferase" evidence="1">
    <location>
        <begin position="38"/>
        <end position="144"/>
    </location>
</feature>
<dbReference type="GO" id="GO:0008168">
    <property type="term" value="F:methyltransferase activity"/>
    <property type="evidence" value="ECO:0007669"/>
    <property type="project" value="UniProtKB-KW"/>
</dbReference>
<name>A0ABV1RE63_9ALTE</name>
<dbReference type="Pfam" id="PF13847">
    <property type="entry name" value="Methyltransf_31"/>
    <property type="match status" value="1"/>
</dbReference>
<evidence type="ECO:0000313" key="3">
    <source>
        <dbReference type="Proteomes" id="UP001467690"/>
    </source>
</evidence>
<dbReference type="EMBL" id="JBELOE010000093">
    <property type="protein sequence ID" value="MER2491213.1"/>
    <property type="molecule type" value="Genomic_DNA"/>
</dbReference>
<reference evidence="2 3" key="1">
    <citation type="submission" date="2024-06" db="EMBL/GenBank/DDBJ databases">
        <authorList>
            <person name="Chen R.Y."/>
        </authorList>
    </citation>
    <scope>NUCLEOTIDE SEQUENCE [LARGE SCALE GENOMIC DNA]</scope>
    <source>
        <strain evidence="2 3">D2</strain>
    </source>
</reference>
<protein>
    <submittedName>
        <fullName evidence="2">Methyltransferase domain-containing protein</fullName>
    </submittedName>
</protein>
<dbReference type="InterPro" id="IPR025714">
    <property type="entry name" value="Methyltranfer_dom"/>
</dbReference>
<gene>
    <name evidence="2" type="ORF">ABS311_04885</name>
</gene>
<dbReference type="GO" id="GO:0032259">
    <property type="term" value="P:methylation"/>
    <property type="evidence" value="ECO:0007669"/>
    <property type="project" value="UniProtKB-KW"/>
</dbReference>
<dbReference type="CDD" id="cd02440">
    <property type="entry name" value="AdoMet_MTases"/>
    <property type="match status" value="1"/>
</dbReference>
<keyword evidence="3" id="KW-1185">Reference proteome</keyword>
<organism evidence="2 3">
    <name type="scientific">Catenovulum sediminis</name>
    <dbReference type="NCBI Taxonomy" id="1740262"/>
    <lineage>
        <taxon>Bacteria</taxon>
        <taxon>Pseudomonadati</taxon>
        <taxon>Pseudomonadota</taxon>
        <taxon>Gammaproteobacteria</taxon>
        <taxon>Alteromonadales</taxon>
        <taxon>Alteromonadaceae</taxon>
        <taxon>Catenovulum</taxon>
    </lineage>
</organism>